<evidence type="ECO:0000256" key="5">
    <source>
        <dbReference type="ARBA" id="ARBA00023136"/>
    </source>
</evidence>
<name>A0ABS3JEI5_9BACT</name>
<evidence type="ECO:0000256" key="4">
    <source>
        <dbReference type="ARBA" id="ARBA00022989"/>
    </source>
</evidence>
<feature type="transmembrane region" description="Helical" evidence="6">
    <location>
        <begin position="856"/>
        <end position="874"/>
    </location>
</feature>
<comment type="caution">
    <text evidence="9">The sequence shown here is derived from an EMBL/GenBank/DDBJ whole genome shotgun (WGS) entry which is preliminary data.</text>
</comment>
<evidence type="ECO:0000259" key="7">
    <source>
        <dbReference type="Pfam" id="PF02687"/>
    </source>
</evidence>
<dbReference type="PANTHER" id="PTHR30572:SF18">
    <property type="entry name" value="ABC-TYPE MACROLIDE FAMILY EXPORT SYSTEM PERMEASE COMPONENT 2"/>
    <property type="match status" value="1"/>
</dbReference>
<keyword evidence="5 6" id="KW-0472">Membrane</keyword>
<organism evidence="9 10">
    <name type="scientific">Fibrella forsythiae</name>
    <dbReference type="NCBI Taxonomy" id="2817061"/>
    <lineage>
        <taxon>Bacteria</taxon>
        <taxon>Pseudomonadati</taxon>
        <taxon>Bacteroidota</taxon>
        <taxon>Cytophagia</taxon>
        <taxon>Cytophagales</taxon>
        <taxon>Spirosomataceae</taxon>
        <taxon>Fibrella</taxon>
    </lineage>
</organism>
<feature type="transmembrane region" description="Helical" evidence="6">
    <location>
        <begin position="475"/>
        <end position="496"/>
    </location>
</feature>
<dbReference type="InterPro" id="IPR050250">
    <property type="entry name" value="Macrolide_Exporter_MacB"/>
</dbReference>
<evidence type="ECO:0000256" key="1">
    <source>
        <dbReference type="ARBA" id="ARBA00004651"/>
    </source>
</evidence>
<feature type="transmembrane region" description="Helical" evidence="6">
    <location>
        <begin position="379"/>
        <end position="401"/>
    </location>
</feature>
<dbReference type="NCBIfam" id="NF038404">
    <property type="entry name" value="perm_prefix_2"/>
    <property type="match status" value="1"/>
</dbReference>
<accession>A0ABS3JEI5</accession>
<gene>
    <name evidence="9" type="ORF">J2I46_07490</name>
</gene>
<dbReference type="Pfam" id="PF12704">
    <property type="entry name" value="MacB_PCD"/>
    <property type="match status" value="2"/>
</dbReference>
<feature type="transmembrane region" description="Helical" evidence="6">
    <location>
        <begin position="115"/>
        <end position="139"/>
    </location>
</feature>
<dbReference type="Proteomes" id="UP000664628">
    <property type="component" value="Unassembled WGS sequence"/>
</dbReference>
<dbReference type="RefSeq" id="WP_207328387.1">
    <property type="nucleotide sequence ID" value="NZ_JAFMYW010000002.1"/>
</dbReference>
<feature type="transmembrane region" description="Helical" evidence="6">
    <location>
        <begin position="764"/>
        <end position="791"/>
    </location>
</feature>
<feature type="domain" description="ABC3 transporter permease C-terminal" evidence="7">
    <location>
        <begin position="772"/>
        <end position="883"/>
    </location>
</feature>
<evidence type="ECO:0000256" key="2">
    <source>
        <dbReference type="ARBA" id="ARBA00022475"/>
    </source>
</evidence>
<reference evidence="9 10" key="1">
    <citation type="submission" date="2021-03" db="EMBL/GenBank/DDBJ databases">
        <title>Fibrella sp. HMF5405 genome sequencing and assembly.</title>
        <authorList>
            <person name="Kang H."/>
            <person name="Kim H."/>
            <person name="Bae S."/>
            <person name="Joh K."/>
        </authorList>
    </citation>
    <scope>NUCLEOTIDE SEQUENCE [LARGE SCALE GENOMIC DNA]</scope>
    <source>
        <strain evidence="9 10">HMF5405</strain>
    </source>
</reference>
<feature type="domain" description="MacB-like periplasmic core" evidence="8">
    <location>
        <begin position="114"/>
        <end position="339"/>
    </location>
</feature>
<evidence type="ECO:0000313" key="9">
    <source>
        <dbReference type="EMBL" id="MBO0948415.1"/>
    </source>
</evidence>
<keyword evidence="4 6" id="KW-1133">Transmembrane helix</keyword>
<evidence type="ECO:0000313" key="10">
    <source>
        <dbReference type="Proteomes" id="UP000664628"/>
    </source>
</evidence>
<keyword evidence="2" id="KW-1003">Cell membrane</keyword>
<feature type="transmembrane region" description="Helical" evidence="6">
    <location>
        <begin position="425"/>
        <end position="455"/>
    </location>
</feature>
<feature type="transmembrane region" description="Helical" evidence="6">
    <location>
        <begin position="812"/>
        <end position="836"/>
    </location>
</feature>
<protein>
    <submittedName>
        <fullName evidence="9">ABC transporter permease</fullName>
    </submittedName>
</protein>
<dbReference type="Pfam" id="PF02687">
    <property type="entry name" value="FtsX"/>
    <property type="match status" value="2"/>
</dbReference>
<feature type="domain" description="ABC3 transporter permease C-terminal" evidence="7">
    <location>
        <begin position="385"/>
        <end position="501"/>
    </location>
</feature>
<feature type="domain" description="MacB-like periplasmic core" evidence="8">
    <location>
        <begin position="530"/>
        <end position="693"/>
    </location>
</feature>
<evidence type="ECO:0000256" key="6">
    <source>
        <dbReference type="SAM" id="Phobius"/>
    </source>
</evidence>
<comment type="subcellular location">
    <subcellularLocation>
        <location evidence="1">Cell membrane</location>
        <topology evidence="1">Multi-pass membrane protein</topology>
    </subcellularLocation>
</comment>
<dbReference type="InterPro" id="IPR025857">
    <property type="entry name" value="MacB_PCD"/>
</dbReference>
<evidence type="ECO:0000259" key="8">
    <source>
        <dbReference type="Pfam" id="PF12704"/>
    </source>
</evidence>
<evidence type="ECO:0000256" key="3">
    <source>
        <dbReference type="ARBA" id="ARBA00022692"/>
    </source>
</evidence>
<proteinExistence type="predicted"/>
<dbReference type="InterPro" id="IPR047699">
    <property type="entry name" value="Permease_put_prefix"/>
</dbReference>
<dbReference type="PANTHER" id="PTHR30572">
    <property type="entry name" value="MEMBRANE COMPONENT OF TRANSPORTER-RELATED"/>
    <property type="match status" value="1"/>
</dbReference>
<keyword evidence="3 6" id="KW-0812">Transmembrane</keyword>
<sequence>MNKPDHNAYDPRAQPQAVPPRWVRWLLTRLHPKDTLEEVEGDLDELYAHWYNRSGKTRATLRYVLNVVSVLPPFVRRRKQTKQDYEHLSSLHPAMLRNYLKIAFRNLARNSTYSLLNVAGLALGMTCGILLFTLITYHLSFDNFHPQSDRTYRFVTEQHRETISYSRGVPAPLGKAFRTDYTFADKVARLATFDDMLITVKQGQAMAKYKEPEGVAFAEPDFFGMFNYPLLNGTRATTLTEPNTAILTERLARKYFGDASPMNQLIRMNNKIDLRIVGVLKDLPINTDLRAEIFASYATLNQYDAWLASDDSWGGIVSSMQCFAQLRPGITPQQVERVLPAYVKKYRPTSKNVHHYKLQPLADMHFDARYGGAMTKTNLWVLACVGLFLLITACVNFVNLATAQALNRSKEVGVRKVLGSVRGQLFWQFITETGLITVTALLLSLLWATILLPVVNEWFGARLQLKLFSDWQLPLFLLALTVLVTLFSGAYPGLILSRFQPILALKGRLSQQAIGGFNTRRALIVTQFAISQTLIIGVIVIANQMRYAQQAELGFNKEAVVMVSLATNSKPQTQHTVANRFSALAGVKKVSLCQAAPASRSNWSTSPRYDNRPEDEPFAVNVRGGDDQFMSLFDLQLVAGRNVYPADSVREFVVNEAFVRKLNLTAPGAVLGKMLSLNGDRFKGPIVGVIRDFHDKSFHEHIEPMCISTVAENYDYYAVKIDLPMAQPTLAGLDAIWSQTHPDQVFAYQFLDEQIAEFYETETLMLTLIQAFAAIAIFIGCLGLYGLVSFMAAQKTKEIGIRKVLGSSTGQIIWIFAGEFTRLILIAFIVAMPVAWFAMSRWLQTFKDQISIGPDVFAFAMLGTFLVAILTVGYRSIKAALMNPVNSLRSE</sequence>
<keyword evidence="10" id="KW-1185">Reference proteome</keyword>
<feature type="transmembrane region" description="Helical" evidence="6">
    <location>
        <begin position="522"/>
        <end position="542"/>
    </location>
</feature>
<dbReference type="InterPro" id="IPR003838">
    <property type="entry name" value="ABC3_permease_C"/>
</dbReference>
<dbReference type="EMBL" id="JAFMYW010000002">
    <property type="protein sequence ID" value="MBO0948415.1"/>
    <property type="molecule type" value="Genomic_DNA"/>
</dbReference>